<protein>
    <submittedName>
        <fullName evidence="2">Uncharacterized protein</fullName>
    </submittedName>
</protein>
<keyword evidence="1" id="KW-1133">Transmembrane helix</keyword>
<name>A0A7S1S2I6_ALECA</name>
<reference evidence="2" key="1">
    <citation type="submission" date="2021-01" db="EMBL/GenBank/DDBJ databases">
        <authorList>
            <person name="Corre E."/>
            <person name="Pelletier E."/>
            <person name="Niang G."/>
            <person name="Scheremetjew M."/>
            <person name="Finn R."/>
            <person name="Kale V."/>
            <person name="Holt S."/>
            <person name="Cochrane G."/>
            <person name="Meng A."/>
            <person name="Brown T."/>
            <person name="Cohen L."/>
        </authorList>
    </citation>
    <scope>NUCLEOTIDE SEQUENCE</scope>
    <source>
        <strain evidence="2">OF101</strain>
    </source>
</reference>
<evidence type="ECO:0000256" key="1">
    <source>
        <dbReference type="SAM" id="Phobius"/>
    </source>
</evidence>
<proteinExistence type="predicted"/>
<feature type="transmembrane region" description="Helical" evidence="1">
    <location>
        <begin position="6"/>
        <end position="24"/>
    </location>
</feature>
<keyword evidence="1" id="KW-0812">Transmembrane</keyword>
<accession>A0A7S1S2I6</accession>
<dbReference type="AlphaFoldDB" id="A0A7S1S2I6"/>
<keyword evidence="1" id="KW-0472">Membrane</keyword>
<feature type="transmembrane region" description="Helical" evidence="1">
    <location>
        <begin position="117"/>
        <end position="144"/>
    </location>
</feature>
<organism evidence="2">
    <name type="scientific">Alexandrium catenella</name>
    <name type="common">Red tide dinoflagellate</name>
    <name type="synonym">Gonyaulax catenella</name>
    <dbReference type="NCBI Taxonomy" id="2925"/>
    <lineage>
        <taxon>Eukaryota</taxon>
        <taxon>Sar</taxon>
        <taxon>Alveolata</taxon>
        <taxon>Dinophyceae</taxon>
        <taxon>Gonyaulacales</taxon>
        <taxon>Pyrocystaceae</taxon>
        <taxon>Alexandrium</taxon>
    </lineage>
</organism>
<dbReference type="EMBL" id="HBGE01100005">
    <property type="protein sequence ID" value="CAD9182730.1"/>
    <property type="molecule type" value="Transcribed_RNA"/>
</dbReference>
<feature type="transmembrane region" description="Helical" evidence="1">
    <location>
        <begin position="87"/>
        <end position="105"/>
    </location>
</feature>
<sequence length="171" mass="19254">MIFGGLFQFVWFCLALYMFILMLIDVLRPHVLFHEAPVATGVRATITTLAVCMTTATAPEWTGYLLPFVGFKESLFARCSIFKNKKVTPILMFALMFAAIGRAQQYELQFDANNVSWGWLITLIFAATLLNLVLYVLSTIVWVLTGCRKEAAAPAKKHAHHHKKKKGAKDE</sequence>
<evidence type="ECO:0000313" key="2">
    <source>
        <dbReference type="EMBL" id="CAD9182730.1"/>
    </source>
</evidence>
<gene>
    <name evidence="2" type="ORF">ACAT0790_LOCUS59502</name>
</gene>